<feature type="compositionally biased region" description="Low complexity" evidence="1">
    <location>
        <begin position="593"/>
        <end position="609"/>
    </location>
</feature>
<proteinExistence type="predicted"/>
<gene>
    <name evidence="2" type="ORF">NCTC13184_00017</name>
</gene>
<sequence>MSHASYEDRTPLLSDLRGAAAPPGRSPFTWNVEIESDHQHFGYLLAGIALERACLLTARYAATPPTDTDRDQADYELAGIDLADSPLALAHLLTCAIAWRAESATANCAVPVLVEHFHHEYGLIIDTDRVRIERDHEFDITGTYSARLVTARLARSADAVRAGRLMLERTAPTPAVAATAAALITVPRNANDVRAMARTLYEAGVSDRAGWAIAFCVAYLAGHGDGIDLAANSPVLVDPVDEARGEIAEQIRRILNPDPNDFSNPPTPAKVLASREFRQSMAVLSDSDRRLAESTLRDIDAFTGTVPLWSSYVARSQLDRMLGSYCAGVATLHDYARSLGTAPDHPVDPLERRWITTLVGELADVGRVLNGYAWTGQGLISAERQQIEHTLRGALLGEPAPRLLFAGERFKAEYEFRIQSITATELVDSIQERLVTMIEDGGIALPHIELDEARFRHADSMVHHVEPEASVLAVVESLHRLALPRAEHGSVDEHTAAVQRLHASLTEAHLPQPLHARVAALVDDATARAKECGTRWSTRSRYWDARIAAVVKTWNHPAPVLHRGASTIIGPAQPTVDAITPIGAELAQRPDESATSATESTALASEGTAGTDLAV</sequence>
<name>A0A378WH95_9NOCA</name>
<dbReference type="RefSeq" id="WP_157126600.1">
    <property type="nucleotide sequence ID" value="NZ_JAJFOE010000002.1"/>
</dbReference>
<reference evidence="2 3" key="1">
    <citation type="submission" date="2018-06" db="EMBL/GenBank/DDBJ databases">
        <authorList>
            <consortium name="Pathogen Informatics"/>
            <person name="Doyle S."/>
        </authorList>
    </citation>
    <scope>NUCLEOTIDE SEQUENCE [LARGE SCALE GENOMIC DNA]</scope>
    <source>
        <strain evidence="2 3">NCTC13184</strain>
    </source>
</reference>
<dbReference type="AlphaFoldDB" id="A0A378WH95"/>
<protein>
    <submittedName>
        <fullName evidence="2">Uncharacterized protein</fullName>
    </submittedName>
</protein>
<dbReference type="Proteomes" id="UP000255082">
    <property type="component" value="Unassembled WGS sequence"/>
</dbReference>
<accession>A0A378WH95</accession>
<evidence type="ECO:0000256" key="1">
    <source>
        <dbReference type="SAM" id="MobiDB-lite"/>
    </source>
</evidence>
<evidence type="ECO:0000313" key="2">
    <source>
        <dbReference type="EMBL" id="SUA40696.1"/>
    </source>
</evidence>
<dbReference type="EMBL" id="UGRU01000001">
    <property type="protein sequence ID" value="SUA40696.1"/>
    <property type="molecule type" value="Genomic_DNA"/>
</dbReference>
<evidence type="ECO:0000313" key="3">
    <source>
        <dbReference type="Proteomes" id="UP000255082"/>
    </source>
</evidence>
<feature type="region of interest" description="Disordered" evidence="1">
    <location>
        <begin position="588"/>
        <end position="615"/>
    </location>
</feature>
<organism evidence="2 3">
    <name type="scientific">Nocardia africana</name>
    <dbReference type="NCBI Taxonomy" id="134964"/>
    <lineage>
        <taxon>Bacteria</taxon>
        <taxon>Bacillati</taxon>
        <taxon>Actinomycetota</taxon>
        <taxon>Actinomycetes</taxon>
        <taxon>Mycobacteriales</taxon>
        <taxon>Nocardiaceae</taxon>
        <taxon>Nocardia</taxon>
    </lineage>
</organism>